<proteinExistence type="predicted"/>
<dbReference type="Proteomes" id="UP000821865">
    <property type="component" value="Chromosome 7"/>
</dbReference>
<sequence>MERLQKKQAALRQAIDKIIAAASEPLQSPTIQVDPLRKLGRKSSVVICLKDLTCGAKRIAVPQVIVKRFRVHKQFLAMRNEVFRAMFFGDIAEKNQVAITDIHPDGFEILLRFLYSGKLKMKSVDDALRARFAAKKYLVQQLEEECSAYIKKKLSAEQLCSFIDYYMQNSYPDMDGAVTEILNSTKAPAVLASKEFNVALEETVRYIVDKIRKVSELSVACAVFGWAQEQCLRSLKTDKPRDLKTLVRSFFPKLRFLTMTMEQFLNGPGSWGVLDDTEIVALLRCIVSRGWGPLPAGFSDIIIDRFNL</sequence>
<reference evidence="1" key="1">
    <citation type="submission" date="2020-05" db="EMBL/GenBank/DDBJ databases">
        <title>Large-scale comparative analyses of tick genomes elucidate their genetic diversity and vector capacities.</title>
        <authorList>
            <person name="Jia N."/>
            <person name="Wang J."/>
            <person name="Shi W."/>
            <person name="Du L."/>
            <person name="Sun Y."/>
            <person name="Zhan W."/>
            <person name="Jiang J."/>
            <person name="Wang Q."/>
            <person name="Zhang B."/>
            <person name="Ji P."/>
            <person name="Sakyi L.B."/>
            <person name="Cui X."/>
            <person name="Yuan T."/>
            <person name="Jiang B."/>
            <person name="Yang W."/>
            <person name="Lam T.T.-Y."/>
            <person name="Chang Q."/>
            <person name="Ding S."/>
            <person name="Wang X."/>
            <person name="Zhu J."/>
            <person name="Ruan X."/>
            <person name="Zhao L."/>
            <person name="Wei J."/>
            <person name="Que T."/>
            <person name="Du C."/>
            <person name="Cheng J."/>
            <person name="Dai P."/>
            <person name="Han X."/>
            <person name="Huang E."/>
            <person name="Gao Y."/>
            <person name="Liu J."/>
            <person name="Shao H."/>
            <person name="Ye R."/>
            <person name="Li L."/>
            <person name="Wei W."/>
            <person name="Wang X."/>
            <person name="Wang C."/>
            <person name="Yang T."/>
            <person name="Huo Q."/>
            <person name="Li W."/>
            <person name="Guo W."/>
            <person name="Chen H."/>
            <person name="Zhou L."/>
            <person name="Ni X."/>
            <person name="Tian J."/>
            <person name="Zhou Y."/>
            <person name="Sheng Y."/>
            <person name="Liu T."/>
            <person name="Pan Y."/>
            <person name="Xia L."/>
            <person name="Li J."/>
            <person name="Zhao F."/>
            <person name="Cao W."/>
        </authorList>
    </citation>
    <scope>NUCLEOTIDE SEQUENCE</scope>
    <source>
        <tissue evidence="1">Larvae</tissue>
    </source>
</reference>
<organism evidence="1 2">
    <name type="scientific">Dermacentor silvarum</name>
    <name type="common">Tick</name>
    <dbReference type="NCBI Taxonomy" id="543639"/>
    <lineage>
        <taxon>Eukaryota</taxon>
        <taxon>Metazoa</taxon>
        <taxon>Ecdysozoa</taxon>
        <taxon>Arthropoda</taxon>
        <taxon>Chelicerata</taxon>
        <taxon>Arachnida</taxon>
        <taxon>Acari</taxon>
        <taxon>Parasitiformes</taxon>
        <taxon>Ixodida</taxon>
        <taxon>Ixodoidea</taxon>
        <taxon>Ixodidae</taxon>
        <taxon>Rhipicephalinae</taxon>
        <taxon>Dermacentor</taxon>
    </lineage>
</organism>
<accession>A0ACB8CCZ5</accession>
<keyword evidence="2" id="KW-1185">Reference proteome</keyword>
<evidence type="ECO:0000313" key="1">
    <source>
        <dbReference type="EMBL" id="KAH7940604.1"/>
    </source>
</evidence>
<evidence type="ECO:0000313" key="2">
    <source>
        <dbReference type="Proteomes" id="UP000821865"/>
    </source>
</evidence>
<comment type="caution">
    <text evidence="1">The sequence shown here is derived from an EMBL/GenBank/DDBJ whole genome shotgun (WGS) entry which is preliminary data.</text>
</comment>
<protein>
    <submittedName>
        <fullName evidence="1">Uncharacterized protein</fullName>
    </submittedName>
</protein>
<gene>
    <name evidence="1" type="ORF">HPB49_002458</name>
</gene>
<name>A0ACB8CCZ5_DERSI</name>
<dbReference type="EMBL" id="CM023476">
    <property type="protein sequence ID" value="KAH7940604.1"/>
    <property type="molecule type" value="Genomic_DNA"/>
</dbReference>